<dbReference type="AlphaFoldDB" id="A0A0F9BT83"/>
<name>A0A0F9BT83_9ZZZZ</name>
<organism evidence="1">
    <name type="scientific">marine sediment metagenome</name>
    <dbReference type="NCBI Taxonomy" id="412755"/>
    <lineage>
        <taxon>unclassified sequences</taxon>
        <taxon>metagenomes</taxon>
        <taxon>ecological metagenomes</taxon>
    </lineage>
</organism>
<sequence length="82" mass="9618">MSLDKDLLEDILIFTLNNDLLTNIFKDLIWGIIHYKGKNWEDSLERLRGFIEHSHKALYEKLNNLTSDPVLEVDLIAEYGRS</sequence>
<protein>
    <submittedName>
        <fullName evidence="1">Uncharacterized protein</fullName>
    </submittedName>
</protein>
<accession>A0A0F9BT83</accession>
<dbReference type="EMBL" id="LAZR01036339">
    <property type="protein sequence ID" value="KKL25105.1"/>
    <property type="molecule type" value="Genomic_DNA"/>
</dbReference>
<proteinExistence type="predicted"/>
<reference evidence="1" key="1">
    <citation type="journal article" date="2015" name="Nature">
        <title>Complex archaea that bridge the gap between prokaryotes and eukaryotes.</title>
        <authorList>
            <person name="Spang A."/>
            <person name="Saw J.H."/>
            <person name="Jorgensen S.L."/>
            <person name="Zaremba-Niedzwiedzka K."/>
            <person name="Martijn J."/>
            <person name="Lind A.E."/>
            <person name="van Eijk R."/>
            <person name="Schleper C."/>
            <person name="Guy L."/>
            <person name="Ettema T.J."/>
        </authorList>
    </citation>
    <scope>NUCLEOTIDE SEQUENCE</scope>
</reference>
<evidence type="ECO:0000313" key="1">
    <source>
        <dbReference type="EMBL" id="KKL25105.1"/>
    </source>
</evidence>
<comment type="caution">
    <text evidence="1">The sequence shown here is derived from an EMBL/GenBank/DDBJ whole genome shotgun (WGS) entry which is preliminary data.</text>
</comment>
<gene>
    <name evidence="1" type="ORF">LCGC14_2408660</name>
</gene>